<dbReference type="GO" id="GO:0005524">
    <property type="term" value="F:ATP binding"/>
    <property type="evidence" value="ECO:0007669"/>
    <property type="project" value="InterPro"/>
</dbReference>
<evidence type="ECO:0000313" key="4">
    <source>
        <dbReference type="Proteomes" id="UP000310108"/>
    </source>
</evidence>
<dbReference type="CDD" id="cd19481">
    <property type="entry name" value="RecA-like_protease"/>
    <property type="match status" value="1"/>
</dbReference>
<dbReference type="GO" id="GO:0016887">
    <property type="term" value="F:ATP hydrolysis activity"/>
    <property type="evidence" value="ECO:0007669"/>
    <property type="project" value="InterPro"/>
</dbReference>
<dbReference type="Pfam" id="PF00004">
    <property type="entry name" value="AAA"/>
    <property type="match status" value="1"/>
</dbReference>
<dbReference type="GO" id="GO:0042254">
    <property type="term" value="P:ribosome biogenesis"/>
    <property type="evidence" value="ECO:0007669"/>
    <property type="project" value="TreeGrafter"/>
</dbReference>
<feature type="compositionally biased region" description="Pro residues" evidence="1">
    <location>
        <begin position="42"/>
        <end position="54"/>
    </location>
</feature>
<dbReference type="GO" id="GO:1990275">
    <property type="term" value="F:preribosome binding"/>
    <property type="evidence" value="ECO:0007669"/>
    <property type="project" value="TreeGrafter"/>
</dbReference>
<dbReference type="SUPFAM" id="SSF52540">
    <property type="entry name" value="P-loop containing nucleoside triphosphate hydrolases"/>
    <property type="match status" value="1"/>
</dbReference>
<dbReference type="Gene3D" id="3.40.50.300">
    <property type="entry name" value="P-loop containing nucleotide triphosphate hydrolases"/>
    <property type="match status" value="1"/>
</dbReference>
<comment type="caution">
    <text evidence="3">The sequence shown here is derived from an EMBL/GenBank/DDBJ whole genome shotgun (WGS) entry which is preliminary data.</text>
</comment>
<dbReference type="PANTHER" id="PTHR23077:SF132">
    <property type="entry name" value="ATP-DEPENDENT ZN PROTEASE"/>
    <property type="match status" value="1"/>
</dbReference>
<proteinExistence type="predicted"/>
<reference evidence="3 4" key="1">
    <citation type="journal article" date="2019" name="PLoS ONE">
        <title>Comparative genome analysis indicates high evolutionary potential of pathogenicity genes in Colletotrichum tanaceti.</title>
        <authorList>
            <person name="Lelwala R.V."/>
            <person name="Korhonen P.K."/>
            <person name="Young N.D."/>
            <person name="Scott J.B."/>
            <person name="Ades P.A."/>
            <person name="Gasser R.B."/>
            <person name="Taylor P.W.J."/>
        </authorList>
    </citation>
    <scope>NUCLEOTIDE SEQUENCE [LARGE SCALE GENOMIC DNA]</scope>
    <source>
        <strain evidence="3">BRIP57314</strain>
    </source>
</reference>
<accession>A0A4V6Y9B2</accession>
<protein>
    <submittedName>
        <fullName evidence="3">Putative ATPase YjoB</fullName>
    </submittedName>
</protein>
<sequence>MPHPPMPRHDIWSPDAFRNPAFVPPSAATSLPRRTHPHISALPPPLPPPPPPSRLAPHKSEPGNGGGGGDGVTKEFFKHSSAKRVNTDAVIAKALKEQYPHLELVVVPEMLGYGNDCNLLGFAQAGNATFEPVEDVGGALPSSLEWLVYLPPARRLDGDRGGLANAPIYGKYMYKWQGHEFIVYLVDGRDGTGAYPPVKNYYVLAADSYHADQLVLAAGKWSSDLHEEVWVFDEGYWQKSRELFESIRNASWDSVILDEDMKQALVEDHLSFFHSRETYQNLRVPWKRGLIYYGPPGNGKTISIKATMNMLYGRGIPTLYVRTLVSFMGPEYSIKQIFGKAREYAPCYLVLEDLDTIISEGVRSYFLNEMDGLKSNDGIFIIGSTNHLDRLDPGIAKRPSRFDRKYFFSDPNLEQRVAYCHFWQKKLRSNKDIDFPDKLCDAVAGITDKFSFAYIQEAFVAALLAIARQSGGGGGGGGKKRESARPALTEQLDDDWLGVVDASGDEDLKKLVLWVEIKKQIEILREGMEQETATSA</sequence>
<dbReference type="InterPro" id="IPR003959">
    <property type="entry name" value="ATPase_AAA_core"/>
</dbReference>
<dbReference type="EMBL" id="PJEX01000642">
    <property type="protein sequence ID" value="TKW49006.1"/>
    <property type="molecule type" value="Genomic_DNA"/>
</dbReference>
<evidence type="ECO:0000313" key="3">
    <source>
        <dbReference type="EMBL" id="TKW49006.1"/>
    </source>
</evidence>
<name>A0A4V6Y9B2_9PEZI</name>
<feature type="region of interest" description="Disordered" evidence="1">
    <location>
        <begin position="1"/>
        <end position="74"/>
    </location>
</feature>
<dbReference type="PANTHER" id="PTHR23077">
    <property type="entry name" value="AAA-FAMILY ATPASE"/>
    <property type="match status" value="1"/>
</dbReference>
<evidence type="ECO:0000259" key="2">
    <source>
        <dbReference type="Pfam" id="PF00004"/>
    </source>
</evidence>
<dbReference type="STRING" id="1306861.A0A4V6Y9B2"/>
<organism evidence="3 4">
    <name type="scientific">Colletotrichum tanaceti</name>
    <dbReference type="NCBI Taxonomy" id="1306861"/>
    <lineage>
        <taxon>Eukaryota</taxon>
        <taxon>Fungi</taxon>
        <taxon>Dikarya</taxon>
        <taxon>Ascomycota</taxon>
        <taxon>Pezizomycotina</taxon>
        <taxon>Sordariomycetes</taxon>
        <taxon>Hypocreomycetidae</taxon>
        <taxon>Glomerellales</taxon>
        <taxon>Glomerellaceae</taxon>
        <taxon>Colletotrichum</taxon>
        <taxon>Colletotrichum destructivum species complex</taxon>
    </lineage>
</organism>
<keyword evidence="4" id="KW-1185">Reference proteome</keyword>
<evidence type="ECO:0000256" key="1">
    <source>
        <dbReference type="SAM" id="MobiDB-lite"/>
    </source>
</evidence>
<dbReference type="GO" id="GO:0005634">
    <property type="term" value="C:nucleus"/>
    <property type="evidence" value="ECO:0007669"/>
    <property type="project" value="TreeGrafter"/>
</dbReference>
<dbReference type="GO" id="GO:0003723">
    <property type="term" value="F:RNA binding"/>
    <property type="evidence" value="ECO:0007669"/>
    <property type="project" value="TreeGrafter"/>
</dbReference>
<dbReference type="InterPro" id="IPR050168">
    <property type="entry name" value="AAA_ATPase_domain"/>
</dbReference>
<dbReference type="AlphaFoldDB" id="A0A4V6Y9B2"/>
<gene>
    <name evidence="3" type="primary">yjoB</name>
    <name evidence="3" type="ORF">CTA1_8592</name>
</gene>
<dbReference type="Proteomes" id="UP000310108">
    <property type="component" value="Unassembled WGS sequence"/>
</dbReference>
<feature type="domain" description="ATPase AAA-type core" evidence="2">
    <location>
        <begin position="291"/>
        <end position="409"/>
    </location>
</feature>
<dbReference type="InterPro" id="IPR027417">
    <property type="entry name" value="P-loop_NTPase"/>
</dbReference>